<evidence type="ECO:0000313" key="8">
    <source>
        <dbReference type="Proteomes" id="UP000248168"/>
    </source>
</evidence>
<name>A0A330L078_9BACT</name>
<proteinExistence type="predicted"/>
<dbReference type="InterPro" id="IPR000572">
    <property type="entry name" value="OxRdtase_Mopterin-bd_dom"/>
</dbReference>
<sequence>MSESVSSSRRTLFKRMAEIIGGFAAWRQVRPAQAQQASSPETGPQTVRVMRPYDAETPVREFTSYLTPNHRFFVRSHFGPPAPELIAEANWRLHVGGLVAHPLELTFKDLKEFEQVTITAMVQCSGNGRAFHRPKVPGVQWERGAVGNAQWTGVRLRDVLAKAGIRPSAKHVQLQGADRPVVSSVPLFTRSIPLEKAVHPDTILAYDMNGRPLPLLHGAPLRVMTPGWMADSCTKWLTEITVQANEAKGYYMQTAYRVPVTAIQPNSGLPGTSMVPVEAMVVKSLIASPTNGDQVGRGPVTVQGVAWSGEASVATVELSFDDGKTWEQARLVGEDEPYAWRQWQFLWRPTAAGAVTILCRATDAVGQVQPQASPWNPSGFLWNGWDRATVTVVL</sequence>
<dbReference type="OrthoDB" id="9778777at2"/>
<evidence type="ECO:0000313" key="7">
    <source>
        <dbReference type="EMBL" id="SPP63140.1"/>
    </source>
</evidence>
<keyword evidence="4" id="KW-0560">Oxidoreductase</keyword>
<dbReference type="PRINTS" id="PR00407">
    <property type="entry name" value="EUMOPTERIN"/>
</dbReference>
<dbReference type="InterPro" id="IPR008335">
    <property type="entry name" value="Mopterin_OxRdtase_euk"/>
</dbReference>
<dbReference type="InParanoid" id="A0A330L078"/>
<accession>A0A330L078</accession>
<dbReference type="GO" id="GO:0030151">
    <property type="term" value="F:molybdenum ion binding"/>
    <property type="evidence" value="ECO:0007669"/>
    <property type="project" value="InterPro"/>
</dbReference>
<keyword evidence="8" id="KW-1185">Reference proteome</keyword>
<dbReference type="GO" id="GO:0008482">
    <property type="term" value="F:sulfite oxidase activity"/>
    <property type="evidence" value="ECO:0007669"/>
    <property type="project" value="TreeGrafter"/>
</dbReference>
<dbReference type="InterPro" id="IPR036374">
    <property type="entry name" value="OxRdtase_Mopterin-bd_sf"/>
</dbReference>
<dbReference type="GO" id="GO:0043546">
    <property type="term" value="F:molybdopterin cofactor binding"/>
    <property type="evidence" value="ECO:0007669"/>
    <property type="project" value="TreeGrafter"/>
</dbReference>
<dbReference type="Pfam" id="PF03404">
    <property type="entry name" value="Mo-co_dimer"/>
    <property type="match status" value="1"/>
</dbReference>
<dbReference type="EMBL" id="OUNR01000001">
    <property type="protein sequence ID" value="SPP63140.1"/>
    <property type="molecule type" value="Genomic_DNA"/>
</dbReference>
<evidence type="ECO:0000256" key="1">
    <source>
        <dbReference type="ARBA" id="ARBA00001924"/>
    </source>
</evidence>
<evidence type="ECO:0000259" key="5">
    <source>
        <dbReference type="Pfam" id="PF00174"/>
    </source>
</evidence>
<dbReference type="Gene3D" id="2.60.40.650">
    <property type="match status" value="1"/>
</dbReference>
<feature type="domain" description="Oxidoreductase molybdopterin-binding" evidence="5">
    <location>
        <begin position="83"/>
        <end position="251"/>
    </location>
</feature>
<dbReference type="Pfam" id="PF00174">
    <property type="entry name" value="Oxidored_molyb"/>
    <property type="match status" value="1"/>
</dbReference>
<dbReference type="InterPro" id="IPR006311">
    <property type="entry name" value="TAT_signal"/>
</dbReference>
<dbReference type="FunCoup" id="A0A330L078">
    <property type="interactions" value="45"/>
</dbReference>
<keyword evidence="3" id="KW-0479">Metal-binding</keyword>
<dbReference type="SUPFAM" id="SSF56524">
    <property type="entry name" value="Oxidoreductase molybdopterin-binding domain"/>
    <property type="match status" value="1"/>
</dbReference>
<dbReference type="GO" id="GO:0020037">
    <property type="term" value="F:heme binding"/>
    <property type="evidence" value="ECO:0007669"/>
    <property type="project" value="TreeGrafter"/>
</dbReference>
<dbReference type="PROSITE" id="PS51318">
    <property type="entry name" value="TAT"/>
    <property type="match status" value="1"/>
</dbReference>
<feature type="domain" description="Moybdenum cofactor oxidoreductase dimerisation" evidence="6">
    <location>
        <begin position="278"/>
        <end position="391"/>
    </location>
</feature>
<dbReference type="PANTHER" id="PTHR19372">
    <property type="entry name" value="SULFITE REDUCTASE"/>
    <property type="match status" value="1"/>
</dbReference>
<comment type="cofactor">
    <cofactor evidence="1">
        <name>Mo-molybdopterin</name>
        <dbReference type="ChEBI" id="CHEBI:71302"/>
    </cofactor>
</comment>
<dbReference type="AlphaFoldDB" id="A0A330L078"/>
<keyword evidence="2" id="KW-0500">Molybdenum</keyword>
<evidence type="ECO:0000256" key="4">
    <source>
        <dbReference type="ARBA" id="ARBA00023002"/>
    </source>
</evidence>
<dbReference type="GO" id="GO:0006790">
    <property type="term" value="P:sulfur compound metabolic process"/>
    <property type="evidence" value="ECO:0007669"/>
    <property type="project" value="TreeGrafter"/>
</dbReference>
<gene>
    <name evidence="7" type="ORF">NITLEN_10226</name>
</gene>
<dbReference type="CDD" id="cd02110">
    <property type="entry name" value="SO_family_Moco_dimer"/>
    <property type="match status" value="1"/>
</dbReference>
<dbReference type="PANTHER" id="PTHR19372:SF7">
    <property type="entry name" value="SULFITE OXIDASE, MITOCHONDRIAL"/>
    <property type="match status" value="1"/>
</dbReference>
<evidence type="ECO:0000259" key="6">
    <source>
        <dbReference type="Pfam" id="PF03404"/>
    </source>
</evidence>
<dbReference type="RefSeq" id="WP_121987716.1">
    <property type="nucleotide sequence ID" value="NZ_OUNR01000001.1"/>
</dbReference>
<evidence type="ECO:0000256" key="3">
    <source>
        <dbReference type="ARBA" id="ARBA00022723"/>
    </source>
</evidence>
<protein>
    <submittedName>
        <fullName evidence="7">Putative Sulfite:cytochrome c oxidoreductase, subunit A</fullName>
    </submittedName>
</protein>
<dbReference type="SUPFAM" id="SSF81296">
    <property type="entry name" value="E set domains"/>
    <property type="match status" value="1"/>
</dbReference>
<dbReference type="Proteomes" id="UP000248168">
    <property type="component" value="Unassembled WGS sequence"/>
</dbReference>
<evidence type="ECO:0000256" key="2">
    <source>
        <dbReference type="ARBA" id="ARBA00022505"/>
    </source>
</evidence>
<organism evidence="7 8">
    <name type="scientific">Nitrospira lenta</name>
    <dbReference type="NCBI Taxonomy" id="1436998"/>
    <lineage>
        <taxon>Bacteria</taxon>
        <taxon>Pseudomonadati</taxon>
        <taxon>Nitrospirota</taxon>
        <taxon>Nitrospiria</taxon>
        <taxon>Nitrospirales</taxon>
        <taxon>Nitrospiraceae</taxon>
        <taxon>Nitrospira</taxon>
    </lineage>
</organism>
<dbReference type="InterPro" id="IPR005066">
    <property type="entry name" value="MoCF_OxRdtse_dimer"/>
</dbReference>
<reference evidence="8" key="1">
    <citation type="submission" date="2018-04" db="EMBL/GenBank/DDBJ databases">
        <authorList>
            <person name="Lucker S."/>
            <person name="Sakoula D."/>
        </authorList>
    </citation>
    <scope>NUCLEOTIDE SEQUENCE [LARGE SCALE GENOMIC DNA]</scope>
</reference>
<dbReference type="InterPro" id="IPR014756">
    <property type="entry name" value="Ig_E-set"/>
</dbReference>
<dbReference type="Gene3D" id="3.90.420.10">
    <property type="entry name" value="Oxidoreductase, molybdopterin-binding domain"/>
    <property type="match status" value="1"/>
</dbReference>